<proteinExistence type="predicted"/>
<accession>A0A2J6WRG8</accession>
<gene>
    <name evidence="1" type="ORF">C0184_16765</name>
</gene>
<comment type="caution">
    <text evidence="1">The sequence shown here is derived from an EMBL/GenBank/DDBJ whole genome shotgun (WGS) entry which is preliminary data.</text>
</comment>
<evidence type="ECO:0000313" key="2">
    <source>
        <dbReference type="Proteomes" id="UP000243376"/>
    </source>
</evidence>
<protein>
    <submittedName>
        <fullName evidence="1">Serine/threonine-protein phosphatase</fullName>
    </submittedName>
</protein>
<evidence type="ECO:0000313" key="1">
    <source>
        <dbReference type="EMBL" id="PMP72950.1"/>
    </source>
</evidence>
<sequence length="58" mass="5903">RVGMIVAILLLVALVGLGITVMVTDQRNPPPLLSSPTAVISPTPAVTMTVTPSPVVTP</sequence>
<dbReference type="AlphaFoldDB" id="A0A2J6WRG8"/>
<reference evidence="1 2" key="1">
    <citation type="submission" date="2018-01" db="EMBL/GenBank/DDBJ databases">
        <title>Metagenomic assembled genomes from two thermal pools in the Uzon Caldera, Kamchatka, Russia.</title>
        <authorList>
            <person name="Wilkins L."/>
            <person name="Ettinger C."/>
        </authorList>
    </citation>
    <scope>NUCLEOTIDE SEQUENCE [LARGE SCALE GENOMIC DNA]</scope>
    <source>
        <strain evidence="1">ZAV-02</strain>
    </source>
</reference>
<dbReference type="EMBL" id="PNIQ01001125">
    <property type="protein sequence ID" value="PMP72950.1"/>
    <property type="molecule type" value="Genomic_DNA"/>
</dbReference>
<organism evidence="1 2">
    <name type="scientific">Chloroflexus aggregans</name>
    <dbReference type="NCBI Taxonomy" id="152260"/>
    <lineage>
        <taxon>Bacteria</taxon>
        <taxon>Bacillati</taxon>
        <taxon>Chloroflexota</taxon>
        <taxon>Chloroflexia</taxon>
        <taxon>Chloroflexales</taxon>
        <taxon>Chloroflexineae</taxon>
        <taxon>Chloroflexaceae</taxon>
        <taxon>Chloroflexus</taxon>
    </lineage>
</organism>
<name>A0A2J6WRG8_9CHLR</name>
<dbReference type="Proteomes" id="UP000243376">
    <property type="component" value="Unassembled WGS sequence"/>
</dbReference>
<feature type="non-terminal residue" evidence="1">
    <location>
        <position position="1"/>
    </location>
</feature>